<dbReference type="Gene3D" id="3.30.460.10">
    <property type="entry name" value="Beta Polymerase, domain 2"/>
    <property type="match status" value="1"/>
</dbReference>
<feature type="binding site" evidence="11">
    <location>
        <position position="162"/>
    </location>
    <ligand>
        <name>ATP</name>
        <dbReference type="ChEBI" id="CHEBI:30616"/>
    </ligand>
</feature>
<feature type="domain" description="tRNA nucleotidyltransferase/poly(A) polymerase RNA and SrmB- binding" evidence="13">
    <location>
        <begin position="174"/>
        <end position="228"/>
    </location>
</feature>
<sequence length="408" mass="45446">MRLAQLPEEFKNAQPILTKLESAGYEAYFVGGSVRDTILGKPIHDVDIATSAYPQEVKALFKRTVDTGIEHGTVMVLDHGNGYETTTFRTESGYQDYRRPDEVTFVRQLADDLKRRDFTINALALKQDGTVVDLFHGLDDLAAKIIRAVGDPEARFGEDALRMMRAVRFASQLNFTIEPQTQKAIKDHAPLLSKIAVERIHEEFVKMMIGPAAQRGLSLMIQTKLADYCPGFIGHTIDLSTIATLPHLQMTDEVEVWTLVALHLGLSYQDTVEFLQVWKTANHIIKAVVMALHLTYAQQYHRVKPRLLFDLDPGTIRAGTNVARYSGYGPEDPNQWLEVYDKLPIRNTRELAITGKDLIQGLGMTPGPAIGQTLDQLVDTVLAGEVKNDHAALVAQVIEQQKSANASE</sequence>
<comment type="subunit">
    <text evidence="11">Homodimer.</text>
</comment>
<feature type="binding site" evidence="11">
    <location>
        <position position="168"/>
    </location>
    <ligand>
        <name>ATP</name>
        <dbReference type="ChEBI" id="CHEBI:30616"/>
    </ligand>
</feature>
<evidence type="ECO:0000256" key="1">
    <source>
        <dbReference type="ARBA" id="ARBA00001946"/>
    </source>
</evidence>
<dbReference type="HAMAP" id="MF_01263">
    <property type="entry name" value="CCA_bact_type3"/>
    <property type="match status" value="1"/>
</dbReference>
<dbReference type="Gene3D" id="1.10.246.80">
    <property type="match status" value="1"/>
</dbReference>
<dbReference type="Gene3D" id="1.20.58.560">
    <property type="match status" value="1"/>
</dbReference>
<accession>A0ABQ5JKY6</accession>
<evidence type="ECO:0000256" key="11">
    <source>
        <dbReference type="HAMAP-Rule" id="MF_01263"/>
    </source>
</evidence>
<dbReference type="CDD" id="cd05398">
    <property type="entry name" value="NT_ClassII-CCAase"/>
    <property type="match status" value="1"/>
</dbReference>
<dbReference type="EC" id="2.7.7.72" evidence="11"/>
<dbReference type="PANTHER" id="PTHR46173">
    <property type="entry name" value="CCA TRNA NUCLEOTIDYLTRANSFERASE 1, MITOCHONDRIAL"/>
    <property type="match status" value="1"/>
</dbReference>
<feature type="binding site" evidence="11">
    <location>
        <position position="168"/>
    </location>
    <ligand>
        <name>CTP</name>
        <dbReference type="ChEBI" id="CHEBI:37563"/>
    </ligand>
</feature>
<keyword evidence="16" id="KW-1185">Reference proteome</keyword>
<feature type="binding site" evidence="11">
    <location>
        <position position="159"/>
    </location>
    <ligand>
        <name>CTP</name>
        <dbReference type="ChEBI" id="CHEBI:37563"/>
    </ligand>
</feature>
<comment type="similarity">
    <text evidence="11">Belongs to the tRNA nucleotidyltransferase/poly(A) polymerase family. Bacterial CCA-adding enzyme type 3 subfamily.</text>
</comment>
<feature type="binding site" evidence="11">
    <location>
        <position position="45"/>
    </location>
    <ligand>
        <name>Mg(2+)</name>
        <dbReference type="ChEBI" id="CHEBI:18420"/>
    </ligand>
</feature>
<keyword evidence="10 11" id="KW-0694">RNA-binding</keyword>
<feature type="domain" description="Poly A polymerase head" evidence="12">
    <location>
        <begin position="27"/>
        <end position="147"/>
    </location>
</feature>
<evidence type="ECO:0000256" key="4">
    <source>
        <dbReference type="ARBA" id="ARBA00022695"/>
    </source>
</evidence>
<evidence type="ECO:0000259" key="13">
    <source>
        <dbReference type="Pfam" id="PF12627"/>
    </source>
</evidence>
<protein>
    <recommendedName>
        <fullName evidence="11">CCA-adding enzyme</fullName>
        <ecNumber evidence="11">2.7.7.72</ecNumber>
    </recommendedName>
    <alternativeName>
        <fullName evidence="11">CCA tRNA nucleotidyltransferase</fullName>
    </alternativeName>
    <alternativeName>
        <fullName evidence="11">tRNA CCA-pyrophosphorylase</fullName>
    </alternativeName>
    <alternativeName>
        <fullName evidence="11">tRNA adenylyl-/cytidylyl- transferase</fullName>
    </alternativeName>
    <alternativeName>
        <fullName evidence="11">tRNA nucleotidyltransferase</fullName>
    </alternativeName>
    <alternativeName>
        <fullName evidence="11">tRNA-NT</fullName>
    </alternativeName>
</protein>
<evidence type="ECO:0000259" key="12">
    <source>
        <dbReference type="Pfam" id="PF01743"/>
    </source>
</evidence>
<dbReference type="Proteomes" id="UP001628078">
    <property type="component" value="Unassembled WGS sequence"/>
</dbReference>
<evidence type="ECO:0000256" key="2">
    <source>
        <dbReference type="ARBA" id="ARBA00022679"/>
    </source>
</evidence>
<evidence type="ECO:0000259" key="14">
    <source>
        <dbReference type="Pfam" id="PF13735"/>
    </source>
</evidence>
<dbReference type="InterPro" id="IPR050264">
    <property type="entry name" value="Bact_CCA-adding_enz_type3_sf"/>
</dbReference>
<evidence type="ECO:0000313" key="15">
    <source>
        <dbReference type="EMBL" id="GKT05073.1"/>
    </source>
</evidence>
<dbReference type="NCBIfam" id="NF009814">
    <property type="entry name" value="PRK13299.1"/>
    <property type="match status" value="1"/>
</dbReference>
<feature type="domain" description="CCA-adding enzyme C-terminal" evidence="14">
    <location>
        <begin position="249"/>
        <end position="396"/>
    </location>
</feature>
<keyword evidence="5 11" id="KW-0479">Metal-binding</keyword>
<feature type="binding site" evidence="11">
    <location>
        <position position="116"/>
    </location>
    <ligand>
        <name>ATP</name>
        <dbReference type="ChEBI" id="CHEBI:30616"/>
    </ligand>
</feature>
<evidence type="ECO:0000313" key="16">
    <source>
        <dbReference type="Proteomes" id="UP001628078"/>
    </source>
</evidence>
<evidence type="ECO:0000256" key="10">
    <source>
        <dbReference type="ARBA" id="ARBA00022884"/>
    </source>
</evidence>
<comment type="miscellaneous">
    <text evidence="11">A single active site specifically recognizes both ATP and CTP and is responsible for their addition.</text>
</comment>
<evidence type="ECO:0000256" key="8">
    <source>
        <dbReference type="ARBA" id="ARBA00022840"/>
    </source>
</evidence>
<keyword evidence="2 11" id="KW-0808">Transferase</keyword>
<comment type="function">
    <text evidence="11">Catalyzes the addition and repair of the essential 3'-terminal CCA sequence in tRNAs without using a nucleic acid template. Adds these three nucleotides in the order of C, C, and A to the tRNA nucleotide-73, using CTP and ATP as substrates and producing inorganic pyrophosphate. tRNA 3'-terminal CCA addition is required both for tRNA processing and repair. Also involved in tRNA surveillance by mediating tandem CCA addition to generate a CCACCA at the 3' terminus of unstable tRNAs. While stable tRNAs receive only 3'-terminal CCA, unstable tRNAs are marked with CCACCA and rapidly degraded.</text>
</comment>
<evidence type="ECO:0000256" key="7">
    <source>
        <dbReference type="ARBA" id="ARBA00022800"/>
    </source>
</evidence>
<dbReference type="Pfam" id="PF13735">
    <property type="entry name" value="tRNA_NucTran2_2"/>
    <property type="match status" value="1"/>
</dbReference>
<keyword evidence="8 11" id="KW-0067">ATP-binding</keyword>
<comment type="cofactor">
    <cofactor evidence="1 11">
        <name>Mg(2+)</name>
        <dbReference type="ChEBI" id="CHEBI:18420"/>
    </cofactor>
</comment>
<dbReference type="Pfam" id="PF01743">
    <property type="entry name" value="PolyA_pol"/>
    <property type="match status" value="1"/>
</dbReference>
<keyword evidence="9 11" id="KW-0460">Magnesium</keyword>
<feature type="binding site" evidence="11">
    <location>
        <position position="32"/>
    </location>
    <ligand>
        <name>ATP</name>
        <dbReference type="ChEBI" id="CHEBI:30616"/>
    </ligand>
</feature>
<dbReference type="InterPro" id="IPR032828">
    <property type="entry name" value="PolyA_RNA-bd"/>
</dbReference>
<reference evidence="15 16" key="1">
    <citation type="submission" date="2022-03" db="EMBL/GenBank/DDBJ databases">
        <title>Draft genome sequence of Furfurilactobacillus curtus JCM 31185.</title>
        <authorList>
            <person name="Suzuki S."/>
            <person name="Endo A."/>
            <person name="Kajikawa A."/>
        </authorList>
    </citation>
    <scope>NUCLEOTIDE SEQUENCE [LARGE SCALE GENOMIC DNA]</scope>
    <source>
        <strain evidence="15 16">JCM 31185</strain>
    </source>
</reference>
<feature type="binding site" evidence="11">
    <location>
        <position position="165"/>
    </location>
    <ligand>
        <name>CTP</name>
        <dbReference type="ChEBI" id="CHEBI:37563"/>
    </ligand>
</feature>
<dbReference type="Gene3D" id="1.10.110.30">
    <property type="match status" value="1"/>
</dbReference>
<dbReference type="SUPFAM" id="SSF81891">
    <property type="entry name" value="Poly A polymerase C-terminal region-like"/>
    <property type="match status" value="1"/>
</dbReference>
<keyword evidence="3 11" id="KW-0819">tRNA processing</keyword>
<dbReference type="EMBL" id="BQXO01000001">
    <property type="protein sequence ID" value="GKT05073.1"/>
    <property type="molecule type" value="Genomic_DNA"/>
</dbReference>
<dbReference type="InterPro" id="IPR043519">
    <property type="entry name" value="NT_sf"/>
</dbReference>
<feature type="binding site" evidence="11">
    <location>
        <position position="35"/>
    </location>
    <ligand>
        <name>CTP</name>
        <dbReference type="ChEBI" id="CHEBI:37563"/>
    </ligand>
</feature>
<evidence type="ECO:0000256" key="6">
    <source>
        <dbReference type="ARBA" id="ARBA00022741"/>
    </source>
</evidence>
<feature type="binding site" evidence="11">
    <location>
        <position position="47"/>
    </location>
    <ligand>
        <name>Mg(2+)</name>
        <dbReference type="ChEBI" id="CHEBI:18420"/>
    </ligand>
</feature>
<dbReference type="InterPro" id="IPR023068">
    <property type="entry name" value="CCA-adding_enz_firmicutes"/>
</dbReference>
<dbReference type="InterPro" id="IPR032810">
    <property type="entry name" value="CCA-adding_enz_C"/>
</dbReference>
<organism evidence="15 16">
    <name type="scientific">Furfurilactobacillus curtus</name>
    <dbReference type="NCBI Taxonomy" id="1746200"/>
    <lineage>
        <taxon>Bacteria</taxon>
        <taxon>Bacillati</taxon>
        <taxon>Bacillota</taxon>
        <taxon>Bacilli</taxon>
        <taxon>Lactobacillales</taxon>
        <taxon>Lactobacillaceae</taxon>
        <taxon>Furfurilactobacillus</taxon>
    </lineage>
</organism>
<feature type="binding site" evidence="11">
    <location>
        <position position="159"/>
    </location>
    <ligand>
        <name>ATP</name>
        <dbReference type="ChEBI" id="CHEBI:30616"/>
    </ligand>
</feature>
<keyword evidence="4 11" id="KW-0548">Nucleotidyltransferase</keyword>
<comment type="catalytic activity">
    <reaction evidence="11">
        <text>a tRNA precursor + 2 CTP + ATP = a tRNA with a 3' CCA end + 3 diphosphate</text>
        <dbReference type="Rhea" id="RHEA:14433"/>
        <dbReference type="Rhea" id="RHEA-COMP:10465"/>
        <dbReference type="Rhea" id="RHEA-COMP:10468"/>
        <dbReference type="ChEBI" id="CHEBI:30616"/>
        <dbReference type="ChEBI" id="CHEBI:33019"/>
        <dbReference type="ChEBI" id="CHEBI:37563"/>
        <dbReference type="ChEBI" id="CHEBI:74896"/>
        <dbReference type="ChEBI" id="CHEBI:83071"/>
        <dbReference type="EC" id="2.7.7.72"/>
    </reaction>
</comment>
<dbReference type="PANTHER" id="PTHR46173:SF1">
    <property type="entry name" value="CCA TRNA NUCLEOTIDYLTRANSFERASE 1, MITOCHONDRIAL"/>
    <property type="match status" value="1"/>
</dbReference>
<keyword evidence="7 11" id="KW-0692">RNA repair</keyword>
<evidence type="ECO:0000256" key="9">
    <source>
        <dbReference type="ARBA" id="ARBA00022842"/>
    </source>
</evidence>
<feature type="binding site" evidence="11">
    <location>
        <position position="162"/>
    </location>
    <ligand>
        <name>CTP</name>
        <dbReference type="ChEBI" id="CHEBI:37563"/>
    </ligand>
</feature>
<feature type="binding site" evidence="11">
    <location>
        <position position="165"/>
    </location>
    <ligand>
        <name>ATP</name>
        <dbReference type="ChEBI" id="CHEBI:30616"/>
    </ligand>
</feature>
<evidence type="ECO:0000256" key="5">
    <source>
        <dbReference type="ARBA" id="ARBA00022723"/>
    </source>
</evidence>
<comment type="catalytic activity">
    <reaction evidence="11">
        <text>a tRNA with a 3' CCA end + 2 CTP + ATP = a tRNA with a 3' CCACCA end + 3 diphosphate</text>
        <dbReference type="Rhea" id="RHEA:76235"/>
        <dbReference type="Rhea" id="RHEA-COMP:10468"/>
        <dbReference type="Rhea" id="RHEA-COMP:18655"/>
        <dbReference type="ChEBI" id="CHEBI:30616"/>
        <dbReference type="ChEBI" id="CHEBI:33019"/>
        <dbReference type="ChEBI" id="CHEBI:37563"/>
        <dbReference type="ChEBI" id="CHEBI:83071"/>
        <dbReference type="ChEBI" id="CHEBI:195187"/>
    </reaction>
</comment>
<keyword evidence="6 11" id="KW-0547">Nucleotide-binding</keyword>
<dbReference type="Pfam" id="PF12627">
    <property type="entry name" value="PolyA_pol_RNAbd"/>
    <property type="match status" value="1"/>
</dbReference>
<proteinExistence type="inferred from homology"/>
<dbReference type="InterPro" id="IPR002646">
    <property type="entry name" value="PolA_pol_head_dom"/>
</dbReference>
<feature type="binding site" evidence="11">
    <location>
        <position position="35"/>
    </location>
    <ligand>
        <name>ATP</name>
        <dbReference type="ChEBI" id="CHEBI:30616"/>
    </ligand>
</feature>
<dbReference type="SUPFAM" id="SSF81301">
    <property type="entry name" value="Nucleotidyltransferase"/>
    <property type="match status" value="1"/>
</dbReference>
<name>A0ABQ5JKY6_9LACO</name>
<comment type="caution">
    <text evidence="15">The sequence shown here is derived from an EMBL/GenBank/DDBJ whole genome shotgun (WGS) entry which is preliminary data.</text>
</comment>
<dbReference type="RefSeq" id="WP_407882337.1">
    <property type="nucleotide sequence ID" value="NZ_BQXO01000001.1"/>
</dbReference>
<gene>
    <name evidence="11 15" type="primary">cca</name>
    <name evidence="15" type="ORF">JCM31185_03620</name>
</gene>
<feature type="binding site" evidence="11">
    <location>
        <position position="32"/>
    </location>
    <ligand>
        <name>CTP</name>
        <dbReference type="ChEBI" id="CHEBI:37563"/>
    </ligand>
</feature>
<evidence type="ECO:0000256" key="3">
    <source>
        <dbReference type="ARBA" id="ARBA00022694"/>
    </source>
</evidence>
<feature type="binding site" evidence="11">
    <location>
        <position position="116"/>
    </location>
    <ligand>
        <name>CTP</name>
        <dbReference type="ChEBI" id="CHEBI:37563"/>
    </ligand>
</feature>